<gene>
    <name evidence="3" type="primary">LOC106156467</name>
</gene>
<organism evidence="2 3">
    <name type="scientific">Lingula anatina</name>
    <name type="common">Brachiopod</name>
    <name type="synonym">Lingula unguis</name>
    <dbReference type="NCBI Taxonomy" id="7574"/>
    <lineage>
        <taxon>Eukaryota</taxon>
        <taxon>Metazoa</taxon>
        <taxon>Spiralia</taxon>
        <taxon>Lophotrochozoa</taxon>
        <taxon>Brachiopoda</taxon>
        <taxon>Linguliformea</taxon>
        <taxon>Lingulata</taxon>
        <taxon>Lingulida</taxon>
        <taxon>Linguloidea</taxon>
        <taxon>Lingulidae</taxon>
        <taxon>Lingula</taxon>
    </lineage>
</organism>
<accession>A0A1S3HNS3</accession>
<dbReference type="InParanoid" id="A0A1S3HNS3"/>
<keyword evidence="2" id="KW-1185">Reference proteome</keyword>
<evidence type="ECO:0000256" key="1">
    <source>
        <dbReference type="SAM" id="Phobius"/>
    </source>
</evidence>
<dbReference type="OrthoDB" id="6241903at2759"/>
<dbReference type="RefSeq" id="XP_013387181.1">
    <property type="nucleotide sequence ID" value="XM_013531727.1"/>
</dbReference>
<feature type="transmembrane region" description="Helical" evidence="1">
    <location>
        <begin position="67"/>
        <end position="84"/>
    </location>
</feature>
<proteinExistence type="predicted"/>
<dbReference type="KEGG" id="lak:106156467"/>
<name>A0A1S3HNS3_LINAN</name>
<keyword evidence="1" id="KW-1133">Transmembrane helix</keyword>
<reference evidence="3" key="1">
    <citation type="submission" date="2025-08" db="UniProtKB">
        <authorList>
            <consortium name="RefSeq"/>
        </authorList>
    </citation>
    <scope>IDENTIFICATION</scope>
    <source>
        <tissue evidence="3">Gonads</tissue>
    </source>
</reference>
<dbReference type="AlphaFoldDB" id="A0A1S3HNS3"/>
<keyword evidence="1" id="KW-0812">Transmembrane</keyword>
<dbReference type="Proteomes" id="UP000085678">
    <property type="component" value="Unplaced"/>
</dbReference>
<keyword evidence="1" id="KW-0472">Membrane</keyword>
<evidence type="ECO:0000313" key="3">
    <source>
        <dbReference type="RefSeq" id="XP_013387181.1"/>
    </source>
</evidence>
<sequence>MSSRLLQAVKVCRPCLTRHLLQQTQRRHMSGLEKVTRIIKRSLGNESVYYRDGDCYDKEYVEIPYNVKFGVLTFLSCLFFYFYYHPMIEKVDRPHYHGPNLHEFTDEELGIPPDDE</sequence>
<dbReference type="GeneID" id="106156467"/>
<protein>
    <submittedName>
        <fullName evidence="3">Uncharacterized protein LOC106156467</fullName>
    </submittedName>
</protein>
<evidence type="ECO:0000313" key="2">
    <source>
        <dbReference type="Proteomes" id="UP000085678"/>
    </source>
</evidence>